<dbReference type="Proteomes" id="UP000332933">
    <property type="component" value="Unassembled WGS sequence"/>
</dbReference>
<dbReference type="SUPFAM" id="SSF51430">
    <property type="entry name" value="NAD(P)-linked oxidoreductase"/>
    <property type="match status" value="1"/>
</dbReference>
<keyword evidence="7" id="KW-1185">Reference proteome</keyword>
<evidence type="ECO:0000313" key="7">
    <source>
        <dbReference type="Proteomes" id="UP000332933"/>
    </source>
</evidence>
<gene>
    <name evidence="6" type="primary">Aste57867_23804</name>
    <name evidence="5" type="ORF">As57867_023731</name>
    <name evidence="6" type="ORF">ASTE57867_23804</name>
</gene>
<evidence type="ECO:0000256" key="1">
    <source>
        <dbReference type="ARBA" id="ARBA00007905"/>
    </source>
</evidence>
<dbReference type="GO" id="GO:0016616">
    <property type="term" value="F:oxidoreductase activity, acting on the CH-OH group of donors, NAD or NADP as acceptor"/>
    <property type="evidence" value="ECO:0007669"/>
    <property type="project" value="UniProtKB-ARBA"/>
</dbReference>
<evidence type="ECO:0000313" key="6">
    <source>
        <dbReference type="EMBL" id="VFU00449.1"/>
    </source>
</evidence>
<dbReference type="InterPro" id="IPR036812">
    <property type="entry name" value="NAD(P)_OxRdtase_dom_sf"/>
</dbReference>
<dbReference type="InterPro" id="IPR023210">
    <property type="entry name" value="NADP_OxRdtase_dom"/>
</dbReference>
<keyword evidence="2" id="KW-0521">NADP</keyword>
<evidence type="ECO:0000256" key="3">
    <source>
        <dbReference type="ARBA" id="ARBA00023002"/>
    </source>
</evidence>
<reference evidence="6 7" key="1">
    <citation type="submission" date="2019-03" db="EMBL/GenBank/DDBJ databases">
        <authorList>
            <person name="Gaulin E."/>
            <person name="Dumas B."/>
        </authorList>
    </citation>
    <scope>NUCLEOTIDE SEQUENCE [LARGE SCALE GENOMIC DNA]</scope>
    <source>
        <strain evidence="6">CBS 568.67</strain>
    </source>
</reference>
<evidence type="ECO:0000259" key="4">
    <source>
        <dbReference type="Pfam" id="PF00248"/>
    </source>
</evidence>
<organism evidence="6 7">
    <name type="scientific">Aphanomyces stellatus</name>
    <dbReference type="NCBI Taxonomy" id="120398"/>
    <lineage>
        <taxon>Eukaryota</taxon>
        <taxon>Sar</taxon>
        <taxon>Stramenopiles</taxon>
        <taxon>Oomycota</taxon>
        <taxon>Saprolegniomycetes</taxon>
        <taxon>Saprolegniales</taxon>
        <taxon>Verrucalvaceae</taxon>
        <taxon>Aphanomyces</taxon>
    </lineage>
</organism>
<dbReference type="OrthoDB" id="416253at2759"/>
<dbReference type="InterPro" id="IPR020471">
    <property type="entry name" value="AKR"/>
</dbReference>
<dbReference type="AlphaFoldDB" id="A0A485LPS2"/>
<reference evidence="5" key="2">
    <citation type="submission" date="2019-06" db="EMBL/GenBank/DDBJ databases">
        <title>Genomics analysis of Aphanomyces spp. identifies a new class of oomycete effector associated with host adaptation.</title>
        <authorList>
            <person name="Gaulin E."/>
        </authorList>
    </citation>
    <scope>NUCLEOTIDE SEQUENCE</scope>
    <source>
        <strain evidence="5">CBS 578.67</strain>
    </source>
</reference>
<evidence type="ECO:0000313" key="5">
    <source>
        <dbReference type="EMBL" id="KAF0684218.1"/>
    </source>
</evidence>
<evidence type="ECO:0000256" key="2">
    <source>
        <dbReference type="ARBA" id="ARBA00022857"/>
    </source>
</evidence>
<dbReference type="PANTHER" id="PTHR43827:SF3">
    <property type="entry name" value="NADP-DEPENDENT OXIDOREDUCTASE DOMAIN-CONTAINING PROTEIN"/>
    <property type="match status" value="1"/>
</dbReference>
<dbReference type="EMBL" id="VJMH01007310">
    <property type="protein sequence ID" value="KAF0684218.1"/>
    <property type="molecule type" value="Genomic_DNA"/>
</dbReference>
<dbReference type="PANTHER" id="PTHR43827">
    <property type="entry name" value="2,5-DIKETO-D-GLUCONIC ACID REDUCTASE"/>
    <property type="match status" value="1"/>
</dbReference>
<dbReference type="Gene3D" id="3.20.20.100">
    <property type="entry name" value="NADP-dependent oxidoreductase domain"/>
    <property type="match status" value="1"/>
</dbReference>
<comment type="similarity">
    <text evidence="1">Belongs to the aldo/keto reductase family.</text>
</comment>
<dbReference type="PRINTS" id="PR00069">
    <property type="entry name" value="ALDKETRDTASE"/>
</dbReference>
<keyword evidence="3" id="KW-0560">Oxidoreductase</keyword>
<feature type="domain" description="NADP-dependent oxidoreductase" evidence="4">
    <location>
        <begin position="19"/>
        <end position="200"/>
    </location>
</feature>
<accession>A0A485LPS2</accession>
<dbReference type="EMBL" id="CAADRA010007336">
    <property type="protein sequence ID" value="VFU00449.1"/>
    <property type="molecule type" value="Genomic_DNA"/>
</dbReference>
<name>A0A485LPS2_9STRA</name>
<dbReference type="Pfam" id="PF00248">
    <property type="entry name" value="Aldo_ket_red"/>
    <property type="match status" value="1"/>
</dbReference>
<sequence>MSTNTTIQMPKIMYGCAWKKEKTAGLVVQAVREGFRGIDTACQPKHYFEKGVGDALAQLYADGTVTRDQIFLQTKFTSLNGQDRDQPLPYNPAAPLADQVHQSFETSMVNLRTDYVDSLVLHGPLETHAKTLQVWRAMEQLHQAGKARRLGVSNMYSLPAFRRLFNDATIPPSILQNRFYADTNYDAELRQFCRDHDVQYQSFWTLTANPELIRGPVVATIAARLGKTNEQVWYRFVMALGIVPLSGTTNAAHMADDVGVDSIQLTKDDIAQLAHLIHEDAATVVEVVQ</sequence>
<dbReference type="CDD" id="cd19071">
    <property type="entry name" value="AKR_AKR1-5-like"/>
    <property type="match status" value="1"/>
</dbReference>
<protein>
    <submittedName>
        <fullName evidence="6">Aste57867_23804 protein</fullName>
    </submittedName>
</protein>
<proteinExistence type="inferred from homology"/>